<organism evidence="1 2">
    <name type="scientific">Heyndrickxia sporothermodurans</name>
    <dbReference type="NCBI Taxonomy" id="46224"/>
    <lineage>
        <taxon>Bacteria</taxon>
        <taxon>Bacillati</taxon>
        <taxon>Bacillota</taxon>
        <taxon>Bacilli</taxon>
        <taxon>Bacillales</taxon>
        <taxon>Bacillaceae</taxon>
        <taxon>Heyndrickxia</taxon>
    </lineage>
</organism>
<evidence type="ECO:0000313" key="2">
    <source>
        <dbReference type="Proteomes" id="UP000075666"/>
    </source>
</evidence>
<dbReference type="AlphaFoldDB" id="A0A150KM23"/>
<keyword evidence="2" id="KW-1185">Reference proteome</keyword>
<dbReference type="RefSeq" id="WP_066234440.1">
    <property type="nucleotide sequence ID" value="NZ_JBHVHW010000180.1"/>
</dbReference>
<dbReference type="InterPro" id="IPR010787">
    <property type="entry name" value="DUF1385"/>
</dbReference>
<dbReference type="PANTHER" id="PTHR42867">
    <property type="entry name" value="MEMBRANE PROTEIN-RELATED"/>
    <property type="match status" value="1"/>
</dbReference>
<proteinExistence type="predicted"/>
<reference evidence="1 2" key="1">
    <citation type="submission" date="2016-01" db="EMBL/GenBank/DDBJ databases">
        <title>Genome Sequences of Twelve Sporeforming Bacillus Species Isolated from Foods.</title>
        <authorList>
            <person name="Berendsen E.M."/>
            <person name="Wells-Bennik M.H."/>
            <person name="Krawcyk A.O."/>
            <person name="De Jong A."/>
            <person name="Holsappel S."/>
            <person name="Eijlander R.T."/>
            <person name="Kuipers O.P."/>
        </authorList>
    </citation>
    <scope>NUCLEOTIDE SEQUENCE [LARGE SCALE GENOMIC DNA]</scope>
    <source>
        <strain evidence="1 2">B4102</strain>
    </source>
</reference>
<dbReference type="Pfam" id="PF07136">
    <property type="entry name" value="DUF1385"/>
    <property type="match status" value="1"/>
</dbReference>
<dbReference type="PANTHER" id="PTHR42867:SF1">
    <property type="entry name" value="MEMBRANE PROTEIN-RELATED"/>
    <property type="match status" value="1"/>
</dbReference>
<evidence type="ECO:0008006" key="3">
    <source>
        <dbReference type="Google" id="ProtNLM"/>
    </source>
</evidence>
<gene>
    <name evidence="1" type="ORF">B4102_1364</name>
</gene>
<name>A0A150KM23_9BACI</name>
<evidence type="ECO:0000313" key="1">
    <source>
        <dbReference type="EMBL" id="KYC95093.1"/>
    </source>
</evidence>
<dbReference type="EMBL" id="LQYN01000097">
    <property type="protein sequence ID" value="KYC95093.1"/>
    <property type="molecule type" value="Genomic_DNA"/>
</dbReference>
<sequence length="322" mass="36479">MVGEKLVESQKKPAYGGQAVIEGVMFGGKSQTVTAIRRKDHTIDYFYLPRKSHPTLQKLKKIPFLRGIIAILEASANGSQHLNFSSERYDQDPENDQYIEEEKVSKTTMIIGVATLGVLSFIFGKFVFTLVPAILASFTKPIFSSDVAQVLIEGLIKLILLLAYIYFVSLTPLIKRVFQYHGAEHKVINTFENNLELTIENVQSQSRLHYRCGSSFILFTVIIGVFIYMLVPTNPLWLRLVDRIALIPVVLGISFEVLQFTNKLREIPVLRYLGYPGLWLQLLTTKEPTDDQVEVAIASFNELLKLEENQTTSKEDSQSLQM</sequence>
<dbReference type="PATRIC" id="fig|46224.3.peg.104"/>
<accession>A0A150KM23</accession>
<comment type="caution">
    <text evidence="1">The sequence shown here is derived from an EMBL/GenBank/DDBJ whole genome shotgun (WGS) entry which is preliminary data.</text>
</comment>
<dbReference type="Proteomes" id="UP000075666">
    <property type="component" value="Unassembled WGS sequence"/>
</dbReference>
<protein>
    <recommendedName>
        <fullName evidence="3">DUF1385 domain-containing protein</fullName>
    </recommendedName>
</protein>
<dbReference type="STRING" id="46224.B4102_1364"/>